<dbReference type="Pfam" id="PF02636">
    <property type="entry name" value="Methyltransf_28"/>
    <property type="match status" value="1"/>
</dbReference>
<dbReference type="EMBL" id="JABMIG020000116">
    <property type="protein sequence ID" value="KAL3791283.1"/>
    <property type="molecule type" value="Genomic_DNA"/>
</dbReference>
<dbReference type="Proteomes" id="UP001516023">
    <property type="component" value="Unassembled WGS sequence"/>
</dbReference>
<evidence type="ECO:0000256" key="7">
    <source>
        <dbReference type="RuleBase" id="RU364114"/>
    </source>
</evidence>
<evidence type="ECO:0000256" key="2">
    <source>
        <dbReference type="ARBA" id="ARBA00005891"/>
    </source>
</evidence>
<organism evidence="8 9">
    <name type="scientific">Cyclotella cryptica</name>
    <dbReference type="NCBI Taxonomy" id="29204"/>
    <lineage>
        <taxon>Eukaryota</taxon>
        <taxon>Sar</taxon>
        <taxon>Stramenopiles</taxon>
        <taxon>Ochrophyta</taxon>
        <taxon>Bacillariophyta</taxon>
        <taxon>Coscinodiscophyceae</taxon>
        <taxon>Thalassiosirophycidae</taxon>
        <taxon>Stephanodiscales</taxon>
        <taxon>Stephanodiscaceae</taxon>
        <taxon>Cyclotella</taxon>
    </lineage>
</organism>
<dbReference type="AlphaFoldDB" id="A0ABD3PTY7"/>
<dbReference type="GO" id="GO:0032259">
    <property type="term" value="P:methylation"/>
    <property type="evidence" value="ECO:0007669"/>
    <property type="project" value="UniProtKB-KW"/>
</dbReference>
<reference evidence="8 9" key="1">
    <citation type="journal article" date="2020" name="G3 (Bethesda)">
        <title>Improved Reference Genome for Cyclotella cryptica CCMP332, a Model for Cell Wall Morphogenesis, Salinity Adaptation, and Lipid Production in Diatoms (Bacillariophyta).</title>
        <authorList>
            <person name="Roberts W.R."/>
            <person name="Downey K.M."/>
            <person name="Ruck E.C."/>
            <person name="Traller J.C."/>
            <person name="Alverson A.J."/>
        </authorList>
    </citation>
    <scope>NUCLEOTIDE SEQUENCE [LARGE SCALE GENOMIC DNA]</scope>
    <source>
        <strain evidence="8 9">CCMP332</strain>
    </source>
</reference>
<gene>
    <name evidence="8" type="ORF">HJC23_000900</name>
</gene>
<name>A0ABD3PTY7_9STRA</name>
<dbReference type="Gene3D" id="3.40.50.12710">
    <property type="match status" value="1"/>
</dbReference>
<dbReference type="InterPro" id="IPR038375">
    <property type="entry name" value="NDUFAF7_sf"/>
</dbReference>
<comment type="catalytic activity">
    <reaction evidence="6 7">
        <text>L-arginyl-[protein] + 2 S-adenosyl-L-methionine = N(omega),N(omega)'-dimethyl-L-arginyl-[protein] + 2 S-adenosyl-L-homocysteine + 2 H(+)</text>
        <dbReference type="Rhea" id="RHEA:48108"/>
        <dbReference type="Rhea" id="RHEA-COMP:10532"/>
        <dbReference type="Rhea" id="RHEA-COMP:11992"/>
        <dbReference type="ChEBI" id="CHEBI:15378"/>
        <dbReference type="ChEBI" id="CHEBI:29965"/>
        <dbReference type="ChEBI" id="CHEBI:57856"/>
        <dbReference type="ChEBI" id="CHEBI:59789"/>
        <dbReference type="ChEBI" id="CHEBI:88221"/>
        <dbReference type="EC" id="2.1.1.320"/>
    </reaction>
</comment>
<proteinExistence type="inferred from homology"/>
<dbReference type="InterPro" id="IPR003788">
    <property type="entry name" value="NDUFAF7"/>
</dbReference>
<keyword evidence="9" id="KW-1185">Reference proteome</keyword>
<dbReference type="InterPro" id="IPR029063">
    <property type="entry name" value="SAM-dependent_MTases_sf"/>
</dbReference>
<dbReference type="GO" id="GO:0005739">
    <property type="term" value="C:mitochondrion"/>
    <property type="evidence" value="ECO:0007669"/>
    <property type="project" value="UniProtKB-SubCell"/>
</dbReference>
<comment type="subcellular location">
    <subcellularLocation>
        <location evidence="1 7">Mitochondrion</location>
    </subcellularLocation>
</comment>
<evidence type="ECO:0000313" key="8">
    <source>
        <dbReference type="EMBL" id="KAL3791283.1"/>
    </source>
</evidence>
<evidence type="ECO:0000256" key="6">
    <source>
        <dbReference type="ARBA" id="ARBA00048612"/>
    </source>
</evidence>
<dbReference type="SUPFAM" id="SSF53335">
    <property type="entry name" value="S-adenosyl-L-methionine-dependent methyltransferases"/>
    <property type="match status" value="1"/>
</dbReference>
<evidence type="ECO:0000256" key="1">
    <source>
        <dbReference type="ARBA" id="ARBA00004173"/>
    </source>
</evidence>
<evidence type="ECO:0000313" key="9">
    <source>
        <dbReference type="Proteomes" id="UP001516023"/>
    </source>
</evidence>
<comment type="similarity">
    <text evidence="2 7">Belongs to the NDUFAF7 family.</text>
</comment>
<protein>
    <recommendedName>
        <fullName evidence="7">Protein arginine methyltransferase NDUFAF7</fullName>
        <ecNumber evidence="7">2.1.1.320</ecNumber>
    </recommendedName>
</protein>
<dbReference type="PANTHER" id="PTHR12049">
    <property type="entry name" value="PROTEIN ARGININE METHYLTRANSFERASE NDUFAF7, MITOCHONDRIAL"/>
    <property type="match status" value="1"/>
</dbReference>
<keyword evidence="5 7" id="KW-0496">Mitochondrion</keyword>
<sequence length="434" mass="48424">MKRLSDYYSQPSNKVVGSIDYGFISRIPSGIRSCDAAKVSHHPQSASRTRMNRTINFSSLWGEWHWRRTYKRVYAEQQGMWLTPCELFTPYYSNILANFVCNSMKTSLNNLEELQVDSGGTFEIVELGGGRGTNANALLNYMKENHREMYDRLDSYTIYDTSPTLHELQREVLISINDEVRVHAHKIKLVNVDLMNIAEGSSPFLTQSNIPTAVIALELLDNLPHDKIGRCIESRNILQAEALSGPTTMNSLKLKICESFVPLEDKLLHDILSMAPALYAPLVSQGPKWVPTVALGVLLALFDCRPNSSVVFADFDWLPPPDASLGPALAEPAEGDPLITDMTGKDHSCYLTSPPDALCDILFPTDFGRLAAFVGQITAKSQCQIPVSVLSMKQNEFLLKYGKSEVERTRSWLTGYSPLIHDFANCSVLEVSPQ</sequence>
<keyword evidence="3 7" id="KW-0489">Methyltransferase</keyword>
<comment type="caution">
    <text evidence="8">The sequence shown here is derived from an EMBL/GenBank/DDBJ whole genome shotgun (WGS) entry which is preliminary data.</text>
</comment>
<keyword evidence="4 7" id="KW-0808">Transferase</keyword>
<dbReference type="GO" id="GO:0035243">
    <property type="term" value="F:protein-arginine omega-N symmetric methyltransferase activity"/>
    <property type="evidence" value="ECO:0007669"/>
    <property type="project" value="UniProtKB-EC"/>
</dbReference>
<evidence type="ECO:0000256" key="5">
    <source>
        <dbReference type="ARBA" id="ARBA00023128"/>
    </source>
</evidence>
<accession>A0ABD3PTY7</accession>
<evidence type="ECO:0000256" key="4">
    <source>
        <dbReference type="ARBA" id="ARBA00022679"/>
    </source>
</evidence>
<dbReference type="EC" id="2.1.1.320" evidence="7"/>
<comment type="function">
    <text evidence="7">Arginine methyltransferase involved in the assembly or stability of mitochondrial NADH:ubiquinone oxidoreductase complex (complex I).</text>
</comment>
<dbReference type="PANTHER" id="PTHR12049:SF5">
    <property type="entry name" value="PROTEIN ARGININE METHYLTRANSFERASE NDUFAF7 HOMOLOG, MITOCHONDRIAL"/>
    <property type="match status" value="1"/>
</dbReference>
<evidence type="ECO:0000256" key="3">
    <source>
        <dbReference type="ARBA" id="ARBA00022603"/>
    </source>
</evidence>